<keyword evidence="2" id="KW-1185">Reference proteome</keyword>
<dbReference type="EMBL" id="LN679998">
    <property type="protein sequence ID" value="CEJ73474.1"/>
    <property type="molecule type" value="Genomic_DNA"/>
</dbReference>
<dbReference type="Proteomes" id="UP000032811">
    <property type="component" value="Chromosome 1"/>
</dbReference>
<protein>
    <submittedName>
        <fullName evidence="1">Uncharacterized protein</fullName>
    </submittedName>
</protein>
<accession>A0ABM9RN48</accession>
<sequence>MGIFLIVFSLVGYNQVGKTDNIKVTIGESEKFSEKEINQTIDSVKIKFKGFTGCKLTDIWYDEKNQISLHKIIWNMEEVKKTILKKKM</sequence>
<dbReference type="RefSeq" id="WP_021124207.1">
    <property type="nucleotide sequence ID" value="NZ_CDNJ01000003.1"/>
</dbReference>
<organism evidence="1 2">
    <name type="scientific">Paraclostridium sordellii</name>
    <name type="common">Clostridium sordellii</name>
    <dbReference type="NCBI Taxonomy" id="1505"/>
    <lineage>
        <taxon>Bacteria</taxon>
        <taxon>Bacillati</taxon>
        <taxon>Bacillota</taxon>
        <taxon>Clostridia</taxon>
        <taxon>Peptostreptococcales</taxon>
        <taxon>Peptostreptococcaceae</taxon>
        <taxon>Paraclostridium</taxon>
    </lineage>
</organism>
<proteinExistence type="predicted"/>
<reference evidence="1 2" key="1">
    <citation type="submission" date="2014-11" db="EMBL/GenBank/DDBJ databases">
        <authorList>
            <person name="Aslett M.A."/>
            <person name="De Silva N."/>
        </authorList>
    </citation>
    <scope>NUCLEOTIDE SEQUENCE [LARGE SCALE GENOMIC DNA]</scope>
    <source>
        <strain evidence="1 2">ATCC9714</strain>
    </source>
</reference>
<name>A0ABM9RN48_PARSO</name>
<evidence type="ECO:0000313" key="2">
    <source>
        <dbReference type="Proteomes" id="UP000032811"/>
    </source>
</evidence>
<gene>
    <name evidence="1" type="ORF">ATCC9714_13621</name>
</gene>
<evidence type="ECO:0000313" key="1">
    <source>
        <dbReference type="EMBL" id="CEJ73474.1"/>
    </source>
</evidence>